<evidence type="ECO:0000256" key="7">
    <source>
        <dbReference type="ARBA" id="ARBA00023002"/>
    </source>
</evidence>
<dbReference type="InParanoid" id="A0A1E7EWE1"/>
<dbReference type="Gene3D" id="1.10.520.10">
    <property type="match status" value="1"/>
</dbReference>
<comment type="cofactor">
    <cofactor evidence="3">
        <name>heme b</name>
        <dbReference type="ChEBI" id="CHEBI:60344"/>
    </cofactor>
</comment>
<evidence type="ECO:0000256" key="8">
    <source>
        <dbReference type="ARBA" id="ARBA00023004"/>
    </source>
</evidence>
<evidence type="ECO:0000256" key="6">
    <source>
        <dbReference type="ARBA" id="ARBA00022723"/>
    </source>
</evidence>
<comment type="similarity">
    <text evidence="9">Belongs to the peroxidase family.</text>
</comment>
<keyword evidence="13" id="KW-1185">Reference proteome</keyword>
<dbReference type="OrthoDB" id="2859658at2759"/>
<comment type="cofactor">
    <cofactor evidence="2">
        <name>Ca(2+)</name>
        <dbReference type="ChEBI" id="CHEBI:29108"/>
    </cofactor>
</comment>
<dbReference type="PROSITE" id="PS00436">
    <property type="entry name" value="PEROXIDASE_2"/>
    <property type="match status" value="1"/>
</dbReference>
<gene>
    <name evidence="12" type="primary">APX3</name>
    <name evidence="12" type="ORF">FRACYDRAFT_287495</name>
</gene>
<organism evidence="12 13">
    <name type="scientific">Fragilariopsis cylindrus CCMP1102</name>
    <dbReference type="NCBI Taxonomy" id="635003"/>
    <lineage>
        <taxon>Eukaryota</taxon>
        <taxon>Sar</taxon>
        <taxon>Stramenopiles</taxon>
        <taxon>Ochrophyta</taxon>
        <taxon>Bacillariophyta</taxon>
        <taxon>Bacillariophyceae</taxon>
        <taxon>Bacillariophycidae</taxon>
        <taxon>Bacillariales</taxon>
        <taxon>Bacillariaceae</taxon>
        <taxon>Fragilariopsis</taxon>
    </lineage>
</organism>
<dbReference type="SUPFAM" id="SSF48113">
    <property type="entry name" value="Heme-dependent peroxidases"/>
    <property type="match status" value="1"/>
</dbReference>
<dbReference type="PRINTS" id="PR00458">
    <property type="entry name" value="PEROXIDASE"/>
</dbReference>
<keyword evidence="6" id="KW-0479">Metal-binding</keyword>
<keyword evidence="8" id="KW-0408">Iron</keyword>
<feature type="chain" id="PRO_5009192334" evidence="10">
    <location>
        <begin position="19"/>
        <end position="338"/>
    </location>
</feature>
<dbReference type="InterPro" id="IPR019794">
    <property type="entry name" value="Peroxidases_AS"/>
</dbReference>
<evidence type="ECO:0000256" key="5">
    <source>
        <dbReference type="ARBA" id="ARBA00022617"/>
    </source>
</evidence>
<dbReference type="GO" id="GO:0020037">
    <property type="term" value="F:heme binding"/>
    <property type="evidence" value="ECO:0007669"/>
    <property type="project" value="InterPro"/>
</dbReference>
<dbReference type="GO" id="GO:0042744">
    <property type="term" value="P:hydrogen peroxide catabolic process"/>
    <property type="evidence" value="ECO:0007669"/>
    <property type="project" value="TreeGrafter"/>
</dbReference>
<comment type="catalytic activity">
    <reaction evidence="1">
        <text>2 a phenolic donor + H2O2 = 2 a phenolic radical donor + 2 H2O</text>
        <dbReference type="Rhea" id="RHEA:56136"/>
        <dbReference type="ChEBI" id="CHEBI:15377"/>
        <dbReference type="ChEBI" id="CHEBI:16240"/>
        <dbReference type="ChEBI" id="CHEBI:139520"/>
        <dbReference type="ChEBI" id="CHEBI:139521"/>
        <dbReference type="EC" id="1.11.1.7"/>
    </reaction>
</comment>
<dbReference type="Proteomes" id="UP000095751">
    <property type="component" value="Unassembled WGS sequence"/>
</dbReference>
<keyword evidence="7" id="KW-0560">Oxidoreductase</keyword>
<dbReference type="InterPro" id="IPR010255">
    <property type="entry name" value="Haem_peroxidase_sf"/>
</dbReference>
<dbReference type="Pfam" id="PF00141">
    <property type="entry name" value="peroxidase"/>
    <property type="match status" value="1"/>
</dbReference>
<dbReference type="GO" id="GO:0046872">
    <property type="term" value="F:metal ion binding"/>
    <property type="evidence" value="ECO:0007669"/>
    <property type="project" value="UniProtKB-KW"/>
</dbReference>
<evidence type="ECO:0000313" key="12">
    <source>
        <dbReference type="EMBL" id="OEU10281.1"/>
    </source>
</evidence>
<evidence type="ECO:0000256" key="3">
    <source>
        <dbReference type="ARBA" id="ARBA00001970"/>
    </source>
</evidence>
<protein>
    <submittedName>
        <fullName evidence="12">Putative ascorbate peroxidase</fullName>
    </submittedName>
</protein>
<dbReference type="GO" id="GO:0034599">
    <property type="term" value="P:cellular response to oxidative stress"/>
    <property type="evidence" value="ECO:0007669"/>
    <property type="project" value="InterPro"/>
</dbReference>
<dbReference type="InterPro" id="IPR002016">
    <property type="entry name" value="Haem_peroxidase"/>
</dbReference>
<feature type="domain" description="Plant heme peroxidase family profile" evidence="11">
    <location>
        <begin position="55"/>
        <end position="338"/>
    </location>
</feature>
<dbReference type="EMBL" id="KV784373">
    <property type="protein sequence ID" value="OEU10281.1"/>
    <property type="molecule type" value="Genomic_DNA"/>
</dbReference>
<evidence type="ECO:0000256" key="4">
    <source>
        <dbReference type="ARBA" id="ARBA00022559"/>
    </source>
</evidence>
<dbReference type="GO" id="GO:0140825">
    <property type="term" value="F:lactoperoxidase activity"/>
    <property type="evidence" value="ECO:0007669"/>
    <property type="project" value="UniProtKB-EC"/>
</dbReference>
<keyword evidence="4 12" id="KW-0575">Peroxidase</keyword>
<dbReference type="KEGG" id="fcy:FRACYDRAFT_287495"/>
<dbReference type="PRINTS" id="PR00461">
    <property type="entry name" value="PLPEROXIDASE"/>
</dbReference>
<reference evidence="12 13" key="1">
    <citation type="submission" date="2016-09" db="EMBL/GenBank/DDBJ databases">
        <title>Extensive genetic diversity and differential bi-allelic expression allows diatom success in the polar Southern Ocean.</title>
        <authorList>
            <consortium name="DOE Joint Genome Institute"/>
            <person name="Mock T."/>
            <person name="Otillar R.P."/>
            <person name="Strauss J."/>
            <person name="Dupont C."/>
            <person name="Frickenhaus S."/>
            <person name="Maumus F."/>
            <person name="Mcmullan M."/>
            <person name="Sanges R."/>
            <person name="Schmutz J."/>
            <person name="Toseland A."/>
            <person name="Valas R."/>
            <person name="Veluchamy A."/>
            <person name="Ward B.J."/>
            <person name="Allen A."/>
            <person name="Barry K."/>
            <person name="Falciatore A."/>
            <person name="Ferrante M."/>
            <person name="Fortunato A.E."/>
            <person name="Gloeckner G."/>
            <person name="Gruber A."/>
            <person name="Hipkin R."/>
            <person name="Janech M."/>
            <person name="Kroth P."/>
            <person name="Leese F."/>
            <person name="Lindquist E."/>
            <person name="Lyon B.R."/>
            <person name="Martin J."/>
            <person name="Mayer C."/>
            <person name="Parker M."/>
            <person name="Quesneville H."/>
            <person name="Raymond J."/>
            <person name="Uhlig C."/>
            <person name="Valentin K.U."/>
            <person name="Worden A.Z."/>
            <person name="Armbrust E.V."/>
            <person name="Bowler C."/>
            <person name="Green B."/>
            <person name="Moulton V."/>
            <person name="Van Oosterhout C."/>
            <person name="Grigoriev I."/>
        </authorList>
    </citation>
    <scope>NUCLEOTIDE SEQUENCE [LARGE SCALE GENOMIC DNA]</scope>
    <source>
        <strain evidence="12 13">CCMP1102</strain>
    </source>
</reference>
<evidence type="ECO:0000259" key="11">
    <source>
        <dbReference type="PROSITE" id="PS50873"/>
    </source>
</evidence>
<evidence type="ECO:0000256" key="2">
    <source>
        <dbReference type="ARBA" id="ARBA00001913"/>
    </source>
</evidence>
<feature type="signal peptide" evidence="10">
    <location>
        <begin position="1"/>
        <end position="18"/>
    </location>
</feature>
<evidence type="ECO:0000256" key="10">
    <source>
        <dbReference type="SAM" id="SignalP"/>
    </source>
</evidence>
<dbReference type="Gene3D" id="1.10.420.10">
    <property type="entry name" value="Peroxidase, domain 2"/>
    <property type="match status" value="1"/>
</dbReference>
<evidence type="ECO:0000313" key="13">
    <source>
        <dbReference type="Proteomes" id="UP000095751"/>
    </source>
</evidence>
<keyword evidence="10" id="KW-0732">Signal</keyword>
<dbReference type="AlphaFoldDB" id="A0A1E7EWE1"/>
<keyword evidence="5" id="KW-0349">Heme</keyword>
<proteinExistence type="inferred from homology"/>
<evidence type="ECO:0000256" key="9">
    <source>
        <dbReference type="RuleBase" id="RU004241"/>
    </source>
</evidence>
<dbReference type="PANTHER" id="PTHR31356:SF36">
    <property type="entry name" value="L-ASCORBATE PEROXIDASE 3"/>
    <property type="match status" value="1"/>
</dbReference>
<dbReference type="PROSITE" id="PS50873">
    <property type="entry name" value="PEROXIDASE_4"/>
    <property type="match status" value="1"/>
</dbReference>
<name>A0A1E7EWE1_9STRA</name>
<dbReference type="InterPro" id="IPR044831">
    <property type="entry name" value="Ccp1-like"/>
</dbReference>
<dbReference type="InterPro" id="IPR000823">
    <property type="entry name" value="Peroxidase_pln"/>
</dbReference>
<dbReference type="GO" id="GO:0000302">
    <property type="term" value="P:response to reactive oxygen species"/>
    <property type="evidence" value="ECO:0007669"/>
    <property type="project" value="TreeGrafter"/>
</dbReference>
<accession>A0A1E7EWE1</accession>
<sequence>MLLAGFGFILSRTSFLGALSLSFLPPSTLLPTKSASHRSPPIFDDPFSPSAARFRSEITSIIQQDASVAGPLIRLAFHDAATLERDLTTTTGGPNGSIRYEMERRENRAVGRPFKIVESLWSSNNDYDDNGNSFSTQFSLADAIALSGAAAVEATGGPHIGIRMGRKDVDTADAEVSRVVVQKSTPRSRVDRTLPSAALDSDGLRLFFGRLGLSEQEFVALCGSHGLGRHVSLLGMSKPCLKNLTRTCLEEAPVLLPFVTSSVDTFDNSYFSALLQWNSNQVELGEVAFIPTDVALVVDRGLRVHVERFARDQAMYFTSFARAYQKLVDSTAVTVKRY</sequence>
<dbReference type="PANTHER" id="PTHR31356">
    <property type="entry name" value="THYLAKOID LUMENAL 29 KDA PROTEIN, CHLOROPLASTIC-RELATED"/>
    <property type="match status" value="1"/>
</dbReference>
<evidence type="ECO:0000256" key="1">
    <source>
        <dbReference type="ARBA" id="ARBA00000189"/>
    </source>
</evidence>